<dbReference type="RefSeq" id="WP_338604277.1">
    <property type="nucleotide sequence ID" value="NZ_AP028679.1"/>
</dbReference>
<protein>
    <recommendedName>
        <fullName evidence="1">Glutaredoxin domain-containing protein</fullName>
    </recommendedName>
</protein>
<dbReference type="NCBIfam" id="NF041212">
    <property type="entry name" value="Uxx_star"/>
    <property type="match status" value="1"/>
</dbReference>
<dbReference type="Proteomes" id="UP001366166">
    <property type="component" value="Chromosome"/>
</dbReference>
<organism evidence="2 3">
    <name type="scientific">Desulfoferula mesophila</name>
    <dbReference type="NCBI Taxonomy" id="3058419"/>
    <lineage>
        <taxon>Bacteria</taxon>
        <taxon>Pseudomonadati</taxon>
        <taxon>Thermodesulfobacteriota</taxon>
        <taxon>Desulfarculia</taxon>
        <taxon>Desulfarculales</taxon>
        <taxon>Desulfarculaceae</taxon>
        <taxon>Desulfoferula</taxon>
    </lineage>
</organism>
<dbReference type="CDD" id="cd02976">
    <property type="entry name" value="NrdH"/>
    <property type="match status" value="1"/>
</dbReference>
<dbReference type="InterPro" id="IPR036249">
    <property type="entry name" value="Thioredoxin-like_sf"/>
</dbReference>
<name>A0AAU9ECN5_9BACT</name>
<evidence type="ECO:0000313" key="2">
    <source>
        <dbReference type="EMBL" id="BEQ13049.1"/>
    </source>
</evidence>
<dbReference type="PROSITE" id="PS51354">
    <property type="entry name" value="GLUTAREDOXIN_2"/>
    <property type="match status" value="1"/>
</dbReference>
<keyword evidence="3" id="KW-1185">Reference proteome</keyword>
<dbReference type="Pfam" id="PF00462">
    <property type="entry name" value="Glutaredoxin"/>
    <property type="match status" value="1"/>
</dbReference>
<dbReference type="AlphaFoldDB" id="A0AAU9ECN5"/>
<feature type="domain" description="Glutaredoxin" evidence="1">
    <location>
        <begin position="7"/>
        <end position="66"/>
    </location>
</feature>
<proteinExistence type="predicted"/>
<dbReference type="KEGG" id="dmp:FAK_01150"/>
<dbReference type="Gene3D" id="3.40.30.10">
    <property type="entry name" value="Glutaredoxin"/>
    <property type="match status" value="1"/>
</dbReference>
<dbReference type="EMBL" id="AP028679">
    <property type="protein sequence ID" value="BEQ13049.1"/>
    <property type="molecule type" value="Genomic_DNA"/>
</dbReference>
<dbReference type="InterPro" id="IPR002109">
    <property type="entry name" value="Glutaredoxin"/>
</dbReference>
<dbReference type="SUPFAM" id="SSF52833">
    <property type="entry name" value="Thioredoxin-like"/>
    <property type="match status" value="1"/>
</dbReference>
<evidence type="ECO:0000313" key="3">
    <source>
        <dbReference type="Proteomes" id="UP001366166"/>
    </source>
</evidence>
<reference evidence="3" key="1">
    <citation type="journal article" date="2023" name="Arch. Microbiol.">
        <title>Desulfoferula mesophilus gen. nov. sp. nov., a mesophilic sulfate-reducing bacterium isolated from a brackish lake sediment.</title>
        <authorList>
            <person name="Watanabe T."/>
            <person name="Yabe T."/>
            <person name="Tsuji J.M."/>
            <person name="Fukui M."/>
        </authorList>
    </citation>
    <scope>NUCLEOTIDE SEQUENCE [LARGE SCALE GENOMIC DNA]</scope>
    <source>
        <strain evidence="3">12FAK</strain>
    </source>
</reference>
<accession>A0AAU9ECN5</accession>
<evidence type="ECO:0000259" key="1">
    <source>
        <dbReference type="Pfam" id="PF00462"/>
    </source>
</evidence>
<sequence>MARDKAVTIFKTPGCGHCRAAKEFFAARGFRIEEVDVTASMSAKRRMARLAPGARVVPVIAYDDEVEVGWRPDYWRKRLGGK</sequence>
<gene>
    <name evidence="2" type="ORF">FAK_01150</name>
</gene>